<dbReference type="InterPro" id="IPR051533">
    <property type="entry name" value="WaaL-like"/>
</dbReference>
<organism evidence="7 8">
    <name type="scientific">Meridianimaribacter flavus</name>
    <dbReference type="NCBI Taxonomy" id="571115"/>
    <lineage>
        <taxon>Bacteria</taxon>
        <taxon>Pseudomonadati</taxon>
        <taxon>Bacteroidota</taxon>
        <taxon>Flavobacteriia</taxon>
        <taxon>Flavobacteriales</taxon>
        <taxon>Flavobacteriaceae</taxon>
        <taxon>Meridianimaribacter</taxon>
    </lineage>
</organism>
<protein>
    <submittedName>
        <fullName evidence="7">O-antigen ligase</fullName>
    </submittedName>
</protein>
<feature type="transmembrane region" description="Helical" evidence="5">
    <location>
        <begin position="68"/>
        <end position="85"/>
    </location>
</feature>
<feature type="transmembrane region" description="Helical" evidence="5">
    <location>
        <begin position="20"/>
        <end position="47"/>
    </location>
</feature>
<evidence type="ECO:0000259" key="6">
    <source>
        <dbReference type="Pfam" id="PF04932"/>
    </source>
</evidence>
<gene>
    <name evidence="7" type="ORF">A8975_0189</name>
</gene>
<feature type="transmembrane region" description="Helical" evidence="5">
    <location>
        <begin position="316"/>
        <end position="339"/>
    </location>
</feature>
<keyword evidence="8" id="KW-1185">Reference proteome</keyword>
<evidence type="ECO:0000313" key="7">
    <source>
        <dbReference type="EMBL" id="TDY13596.1"/>
    </source>
</evidence>
<dbReference type="Proteomes" id="UP000294930">
    <property type="component" value="Unassembled WGS sequence"/>
</dbReference>
<evidence type="ECO:0000313" key="8">
    <source>
        <dbReference type="Proteomes" id="UP000294930"/>
    </source>
</evidence>
<dbReference type="PANTHER" id="PTHR37422">
    <property type="entry name" value="TEICHURONIC ACID BIOSYNTHESIS PROTEIN TUAE"/>
    <property type="match status" value="1"/>
</dbReference>
<evidence type="ECO:0000256" key="4">
    <source>
        <dbReference type="ARBA" id="ARBA00023136"/>
    </source>
</evidence>
<comment type="caution">
    <text evidence="7">The sequence shown here is derived from an EMBL/GenBank/DDBJ whole genome shotgun (WGS) entry which is preliminary data.</text>
</comment>
<dbReference type="GO" id="GO:0016874">
    <property type="term" value="F:ligase activity"/>
    <property type="evidence" value="ECO:0007669"/>
    <property type="project" value="UniProtKB-KW"/>
</dbReference>
<comment type="subcellular location">
    <subcellularLocation>
        <location evidence="1">Membrane</location>
        <topology evidence="1">Multi-pass membrane protein</topology>
    </subcellularLocation>
</comment>
<feature type="domain" description="O-antigen ligase-related" evidence="6">
    <location>
        <begin position="197"/>
        <end position="332"/>
    </location>
</feature>
<keyword evidence="3 5" id="KW-1133">Transmembrane helix</keyword>
<sequence>MLNKPLDIIKLVVKKGDYSFLALTLSMFLLPLSINLSTFTLIASIVLKIIQSIYHKELKYGSKALKHSVIIGFVFLVYIIINSIIQTNLRHTFVFFEKQFSHFTLLFIIPFIMGNKKENKLPFYALLIGSLVAIIEVFALSVINKIPFDKYAFLRFLDIHHTYLSIYLLTLVNLMLIKLLSKNKLKINTKLFILIIISLLFWFVFSLDSKASMVIFALLFVVQALPKVNKKNIKFHIPFLIGIIIVFVVFNTKASVNYEKALDFRLQIWEESFKIFENNPFFGNLKSSEKDLLNYNHYLSGKYYFLDSDLNSHNQYLSFLMKYGLVGVSIFFLFMINMFKKVNVKSQKSKIREFLGWTVIIVLVFYIENLLDRHHGIVYFSFMYNYYLVAVENEEI</sequence>
<evidence type="ECO:0000256" key="1">
    <source>
        <dbReference type="ARBA" id="ARBA00004141"/>
    </source>
</evidence>
<dbReference type="PANTHER" id="PTHR37422:SF13">
    <property type="entry name" value="LIPOPOLYSACCHARIDE BIOSYNTHESIS PROTEIN PA4999-RELATED"/>
    <property type="match status" value="1"/>
</dbReference>
<proteinExistence type="predicted"/>
<dbReference type="RefSeq" id="WP_134198360.1">
    <property type="nucleotide sequence ID" value="NZ_SOQZ01000001.1"/>
</dbReference>
<dbReference type="Pfam" id="PF04932">
    <property type="entry name" value="Wzy_C"/>
    <property type="match status" value="1"/>
</dbReference>
<evidence type="ECO:0000256" key="3">
    <source>
        <dbReference type="ARBA" id="ARBA00022989"/>
    </source>
</evidence>
<feature type="transmembrane region" description="Helical" evidence="5">
    <location>
        <begin position="235"/>
        <end position="252"/>
    </location>
</feature>
<name>A0ABY2G725_9FLAO</name>
<keyword evidence="2 5" id="KW-0812">Transmembrane</keyword>
<dbReference type="EMBL" id="SOQZ01000001">
    <property type="protein sequence ID" value="TDY13596.1"/>
    <property type="molecule type" value="Genomic_DNA"/>
</dbReference>
<keyword evidence="7" id="KW-0436">Ligase</keyword>
<accession>A0ABY2G725</accession>
<reference evidence="7 8" key="1">
    <citation type="submission" date="2019-03" db="EMBL/GenBank/DDBJ databases">
        <title>Genomic Encyclopedia of Type Strains, Phase III (KMG-III): the genomes of soil and plant-associated and newly described type strains.</title>
        <authorList>
            <person name="Whitman W."/>
        </authorList>
    </citation>
    <scope>NUCLEOTIDE SEQUENCE [LARGE SCALE GENOMIC DNA]</scope>
    <source>
        <strain evidence="7 8">CGMCC 1.10957</strain>
    </source>
</reference>
<evidence type="ECO:0000256" key="2">
    <source>
        <dbReference type="ARBA" id="ARBA00022692"/>
    </source>
</evidence>
<feature type="transmembrane region" description="Helical" evidence="5">
    <location>
        <begin position="163"/>
        <end position="180"/>
    </location>
</feature>
<feature type="transmembrane region" description="Helical" evidence="5">
    <location>
        <begin position="187"/>
        <end position="205"/>
    </location>
</feature>
<feature type="transmembrane region" description="Helical" evidence="5">
    <location>
        <begin position="351"/>
        <end position="367"/>
    </location>
</feature>
<feature type="transmembrane region" description="Helical" evidence="5">
    <location>
        <begin position="91"/>
        <end position="112"/>
    </location>
</feature>
<dbReference type="InterPro" id="IPR007016">
    <property type="entry name" value="O-antigen_ligase-rel_domated"/>
</dbReference>
<evidence type="ECO:0000256" key="5">
    <source>
        <dbReference type="SAM" id="Phobius"/>
    </source>
</evidence>
<keyword evidence="4 5" id="KW-0472">Membrane</keyword>
<feature type="transmembrane region" description="Helical" evidence="5">
    <location>
        <begin position="124"/>
        <end position="143"/>
    </location>
</feature>